<dbReference type="PROSITE" id="PS50005">
    <property type="entry name" value="TPR"/>
    <property type="match status" value="2"/>
</dbReference>
<proteinExistence type="predicted"/>
<dbReference type="SMART" id="SM00028">
    <property type="entry name" value="TPR"/>
    <property type="match status" value="5"/>
</dbReference>
<dbReference type="SUPFAM" id="SSF48452">
    <property type="entry name" value="TPR-like"/>
    <property type="match status" value="1"/>
</dbReference>
<keyword evidence="2 3" id="KW-0802">TPR repeat</keyword>
<gene>
    <name evidence="5" type="ORF">AN481_05360</name>
</gene>
<feature type="domain" description="Protein kinase" evidence="4">
    <location>
        <begin position="13"/>
        <end position="322"/>
    </location>
</feature>
<accession>A0A1B7VZK0</accession>
<dbReference type="EMBL" id="LJOY01000012">
    <property type="protein sequence ID" value="OBQ26371.1"/>
    <property type="molecule type" value="Genomic_DNA"/>
</dbReference>
<dbReference type="Pfam" id="PF00069">
    <property type="entry name" value="Pkinase"/>
    <property type="match status" value="1"/>
</dbReference>
<comment type="caution">
    <text evidence="5">The sequence shown here is derived from an EMBL/GenBank/DDBJ whole genome shotgun (WGS) entry which is preliminary data.</text>
</comment>
<dbReference type="AlphaFoldDB" id="A0A1B7VZK0"/>
<dbReference type="Gene3D" id="1.10.510.10">
    <property type="entry name" value="Transferase(Phosphotransferase) domain 1"/>
    <property type="match status" value="1"/>
</dbReference>
<dbReference type="PATRIC" id="fig|1710894.3.peg.2094"/>
<evidence type="ECO:0000256" key="1">
    <source>
        <dbReference type="ARBA" id="ARBA00022737"/>
    </source>
</evidence>
<name>A0A1B7VZK0_APHFL</name>
<dbReference type="GO" id="GO:0004672">
    <property type="term" value="F:protein kinase activity"/>
    <property type="evidence" value="ECO:0007669"/>
    <property type="project" value="InterPro"/>
</dbReference>
<dbReference type="SUPFAM" id="SSF56112">
    <property type="entry name" value="Protein kinase-like (PK-like)"/>
    <property type="match status" value="1"/>
</dbReference>
<dbReference type="InterPro" id="IPR000719">
    <property type="entry name" value="Prot_kinase_dom"/>
</dbReference>
<dbReference type="InterPro" id="IPR019734">
    <property type="entry name" value="TPR_rpt"/>
</dbReference>
<evidence type="ECO:0000256" key="3">
    <source>
        <dbReference type="PROSITE-ProRule" id="PRU00339"/>
    </source>
</evidence>
<feature type="repeat" description="TPR" evidence="3">
    <location>
        <begin position="460"/>
        <end position="493"/>
    </location>
</feature>
<dbReference type="InterPro" id="IPR011009">
    <property type="entry name" value="Kinase-like_dom_sf"/>
</dbReference>
<dbReference type="InterPro" id="IPR011990">
    <property type="entry name" value="TPR-like_helical_dom_sf"/>
</dbReference>
<sequence length="731" mass="83150">MQVLRRLPNPEILNLSVSLGHGGEACIYAVPSDKNLVAKIYHKPTTSYVQKLQAMLANPPINPTDNLGHTSIAWPQELLQAADGSGKIVGFVMPRIWGMRPIMDFYNPGIRRQHCPLFNYHYLLRTARNLASAFAALHTSGYCIGDVNESNILVSDTALVTLVDTDSFQVPEPVQDVVYRCSVGKPEYTPPELQNKTFADHDRESYHDLFGLGVLIFQLLMEGTHPFSGIFQGKIDPPTYQGRILAGHFTYSQKKQVPYLPTPISPNWDLLHPSLQDLFVRCFEDGHDHPRLRPNAQSWLSALTAVEESLVTCGTNIQHIYYNHLDKCPWCERTRRLGGRDPFPSLLMVTSKQHLQPRQKSLSKTKRRYNPILQPLRVNSPVYHWQPINRQFYHVPSPQKFNRKLYAVIFSVMGLGFLGYLDVMIKFTRPFVSQNPYTQQSLISHTDDQSPKDKGTNLSFSDYYQRGDTAYQQQDYQKAVINFTQAVIKNPQFIKGYINLGNSHYNLNDYKAALVNYNEALKLDPQEVKAYVNRGNAYYMLANYSSDPDKEYKQAIADFTAAISIDGNDAEAYIRRGIVQFEINKYINNSFNEYERAIADFTEAIKLNSSKLEAYFQRGLVRYQMAQYSTNYAVEYKRAIADFTTALKINPRLAKIYLKRGMAYYELSQYGEGSADKNHIQAVADLKAAAKLSLEENDPDNYQQSVSNICIVVANKCDSLLSNSTLMGQNN</sequence>
<dbReference type="Gene3D" id="1.25.40.10">
    <property type="entry name" value="Tetratricopeptide repeat domain"/>
    <property type="match status" value="3"/>
</dbReference>
<protein>
    <recommendedName>
        <fullName evidence="4">Protein kinase domain-containing protein</fullName>
    </recommendedName>
</protein>
<dbReference type="PROSITE" id="PS50293">
    <property type="entry name" value="TPR_REGION"/>
    <property type="match status" value="1"/>
</dbReference>
<evidence type="ECO:0000256" key="2">
    <source>
        <dbReference type="ARBA" id="ARBA00022803"/>
    </source>
</evidence>
<dbReference type="PANTHER" id="PTHR44858">
    <property type="entry name" value="TETRATRICOPEPTIDE REPEAT PROTEIN 6"/>
    <property type="match status" value="1"/>
</dbReference>
<organism evidence="5 6">
    <name type="scientific">Aphanizomenon flos-aquae LD13</name>
    <dbReference type="NCBI Taxonomy" id="1710894"/>
    <lineage>
        <taxon>Bacteria</taxon>
        <taxon>Bacillati</taxon>
        <taxon>Cyanobacteriota</taxon>
        <taxon>Cyanophyceae</taxon>
        <taxon>Nostocales</taxon>
        <taxon>Aphanizomenonaceae</taxon>
        <taxon>Aphanizomenon</taxon>
    </lineage>
</organism>
<dbReference type="InterPro" id="IPR050498">
    <property type="entry name" value="Ycf3"/>
</dbReference>
<evidence type="ECO:0000259" key="4">
    <source>
        <dbReference type="PROSITE" id="PS50011"/>
    </source>
</evidence>
<evidence type="ECO:0000313" key="5">
    <source>
        <dbReference type="EMBL" id="OBQ26371.1"/>
    </source>
</evidence>
<dbReference type="Pfam" id="PF13414">
    <property type="entry name" value="TPR_11"/>
    <property type="match status" value="1"/>
</dbReference>
<dbReference type="PROSITE" id="PS50011">
    <property type="entry name" value="PROTEIN_KINASE_DOM"/>
    <property type="match status" value="1"/>
</dbReference>
<dbReference type="GO" id="GO:0005524">
    <property type="term" value="F:ATP binding"/>
    <property type="evidence" value="ECO:0007669"/>
    <property type="project" value="InterPro"/>
</dbReference>
<dbReference type="PANTHER" id="PTHR44858:SF1">
    <property type="entry name" value="UDP-N-ACETYLGLUCOSAMINE--PEPTIDE N-ACETYLGLUCOSAMINYLTRANSFERASE SPINDLY-RELATED"/>
    <property type="match status" value="1"/>
</dbReference>
<feature type="repeat" description="TPR" evidence="3">
    <location>
        <begin position="494"/>
        <end position="527"/>
    </location>
</feature>
<dbReference type="STRING" id="1803587.GCA_001593825_02108"/>
<reference evidence="5 6" key="1">
    <citation type="submission" date="2015-09" db="EMBL/GenBank/DDBJ databases">
        <title>Whole genome shotgun sequence assembly of Aphanizomenon flos-aquae UKL13.</title>
        <authorList>
            <person name="Driscoll C."/>
        </authorList>
    </citation>
    <scope>NUCLEOTIDE SEQUENCE [LARGE SCALE GENOMIC DNA]</scope>
    <source>
        <strain evidence="5">MDT13</strain>
    </source>
</reference>
<keyword evidence="1" id="KW-0677">Repeat</keyword>
<dbReference type="Proteomes" id="UP000092382">
    <property type="component" value="Unassembled WGS sequence"/>
</dbReference>
<evidence type="ECO:0000313" key="6">
    <source>
        <dbReference type="Proteomes" id="UP000092382"/>
    </source>
</evidence>